<sequence>MGCLSGRTAQVMATAATTTAITASDPTVPVVNLRMLPIVHGLRGGYINPWW</sequence>
<reference evidence="1" key="2">
    <citation type="submission" date="2020-09" db="EMBL/GenBank/DDBJ databases">
        <authorList>
            <person name="Sun Q."/>
            <person name="Zhou Y."/>
        </authorList>
    </citation>
    <scope>NUCLEOTIDE SEQUENCE</scope>
    <source>
        <strain evidence="1">CGMCC 4.7430</strain>
    </source>
</reference>
<evidence type="ECO:0000313" key="2">
    <source>
        <dbReference type="Proteomes" id="UP000660745"/>
    </source>
</evidence>
<dbReference type="AlphaFoldDB" id="A0A918AGQ1"/>
<dbReference type="EMBL" id="BMNK01000022">
    <property type="protein sequence ID" value="GGP16914.1"/>
    <property type="molecule type" value="Genomic_DNA"/>
</dbReference>
<name>A0A918AGQ1_9ACTN</name>
<organism evidence="1 2">
    <name type="scientific">Nonomuraea glycinis</name>
    <dbReference type="NCBI Taxonomy" id="2047744"/>
    <lineage>
        <taxon>Bacteria</taxon>
        <taxon>Bacillati</taxon>
        <taxon>Actinomycetota</taxon>
        <taxon>Actinomycetes</taxon>
        <taxon>Streptosporangiales</taxon>
        <taxon>Streptosporangiaceae</taxon>
        <taxon>Nonomuraea</taxon>
    </lineage>
</organism>
<accession>A0A918AGQ1</accession>
<gene>
    <name evidence="1" type="ORF">GCM10012278_82620</name>
</gene>
<comment type="caution">
    <text evidence="1">The sequence shown here is derived from an EMBL/GenBank/DDBJ whole genome shotgun (WGS) entry which is preliminary data.</text>
</comment>
<keyword evidence="2" id="KW-1185">Reference proteome</keyword>
<evidence type="ECO:0000313" key="1">
    <source>
        <dbReference type="EMBL" id="GGP16914.1"/>
    </source>
</evidence>
<reference evidence="1" key="1">
    <citation type="journal article" date="2014" name="Int. J. Syst. Evol. Microbiol.">
        <title>Complete genome sequence of Corynebacterium casei LMG S-19264T (=DSM 44701T), isolated from a smear-ripened cheese.</title>
        <authorList>
            <consortium name="US DOE Joint Genome Institute (JGI-PGF)"/>
            <person name="Walter F."/>
            <person name="Albersmeier A."/>
            <person name="Kalinowski J."/>
            <person name="Ruckert C."/>
        </authorList>
    </citation>
    <scope>NUCLEOTIDE SEQUENCE</scope>
    <source>
        <strain evidence="1">CGMCC 4.7430</strain>
    </source>
</reference>
<proteinExistence type="predicted"/>
<dbReference type="Proteomes" id="UP000660745">
    <property type="component" value="Unassembled WGS sequence"/>
</dbReference>
<protein>
    <submittedName>
        <fullName evidence="1">Uncharacterized protein</fullName>
    </submittedName>
</protein>